<dbReference type="InterPro" id="IPR025322">
    <property type="entry name" value="PADRE_dom"/>
</dbReference>
<sequence>MGNCIALSKPNREILWDDSLEDHRTPIRIAKTDGKVLEYHGASVLVRDFLPDFDGSGVGVSQQASQHLRPEHELRIGSAYYLLPLGTTSLTSRDEDPLAEDTKVLDSSCRRVKVVVKKQQLQELVSMTISVEEVLSEILRREDRRISSPRSWEPQLETIFEGSE</sequence>
<dbReference type="AlphaFoldDB" id="A0A8B7BI44"/>
<evidence type="ECO:0000313" key="2">
    <source>
        <dbReference type="RefSeq" id="XP_008777334.1"/>
    </source>
</evidence>
<dbReference type="Pfam" id="PF14009">
    <property type="entry name" value="PADRE"/>
    <property type="match status" value="1"/>
</dbReference>
<dbReference type="RefSeq" id="XP_008777334.1">
    <property type="nucleotide sequence ID" value="XM_008779112.4"/>
</dbReference>
<dbReference type="KEGG" id="pda:103697281"/>
<evidence type="ECO:0000313" key="1">
    <source>
        <dbReference type="Proteomes" id="UP000228380"/>
    </source>
</evidence>
<organism evidence="1 2">
    <name type="scientific">Phoenix dactylifera</name>
    <name type="common">Date palm</name>
    <dbReference type="NCBI Taxonomy" id="42345"/>
    <lineage>
        <taxon>Eukaryota</taxon>
        <taxon>Viridiplantae</taxon>
        <taxon>Streptophyta</taxon>
        <taxon>Embryophyta</taxon>
        <taxon>Tracheophyta</taxon>
        <taxon>Spermatophyta</taxon>
        <taxon>Magnoliopsida</taxon>
        <taxon>Liliopsida</taxon>
        <taxon>Arecaceae</taxon>
        <taxon>Coryphoideae</taxon>
        <taxon>Phoeniceae</taxon>
        <taxon>Phoenix</taxon>
    </lineage>
</organism>
<dbReference type="Proteomes" id="UP000228380">
    <property type="component" value="Unplaced"/>
</dbReference>
<protein>
    <submittedName>
        <fullName evidence="2">Uncharacterized protein LOC103697281</fullName>
    </submittedName>
</protein>
<name>A0A8B7BI44_PHODC</name>
<gene>
    <name evidence="2" type="primary">LOC103697281</name>
</gene>
<dbReference type="PANTHER" id="PTHR33148">
    <property type="entry name" value="PLASTID MOVEMENT IMPAIRED PROTEIN-RELATED"/>
    <property type="match status" value="1"/>
</dbReference>
<dbReference type="OrthoDB" id="1688863at2759"/>
<proteinExistence type="predicted"/>
<dbReference type="PANTHER" id="PTHR33148:SF2">
    <property type="entry name" value="DUF4228 DOMAIN-CONTAINING PROTEIN"/>
    <property type="match status" value="1"/>
</dbReference>
<reference evidence="2" key="1">
    <citation type="submission" date="2025-08" db="UniProtKB">
        <authorList>
            <consortium name="RefSeq"/>
        </authorList>
    </citation>
    <scope>IDENTIFICATION</scope>
    <source>
        <tissue evidence="2">Young leaves</tissue>
    </source>
</reference>
<keyword evidence="1" id="KW-1185">Reference proteome</keyword>
<accession>A0A8B7BI44</accession>
<dbReference type="GeneID" id="103697281"/>